<dbReference type="FunFam" id="1.10.10.1800:FF:000001">
    <property type="entry name" value="tRNA uridine 5-carboxymethylaminomethyl modification enzyme MnmG"/>
    <property type="match status" value="1"/>
</dbReference>
<evidence type="ECO:0000256" key="8">
    <source>
        <dbReference type="ARBA" id="ARBA00022827"/>
    </source>
</evidence>
<dbReference type="Proteomes" id="UP000824118">
    <property type="component" value="Unassembled WGS sequence"/>
</dbReference>
<comment type="caution">
    <text evidence="12">Lacks conserved residue(s) required for the propagation of feature annotation.</text>
</comment>
<keyword evidence="8 12" id="KW-0274">FAD</keyword>
<reference evidence="14" key="2">
    <citation type="journal article" date="2021" name="PeerJ">
        <title>Extensive microbial diversity within the chicken gut microbiome revealed by metagenomics and culture.</title>
        <authorList>
            <person name="Gilroy R."/>
            <person name="Ravi A."/>
            <person name="Getino M."/>
            <person name="Pursley I."/>
            <person name="Horton D.L."/>
            <person name="Alikhan N.F."/>
            <person name="Baker D."/>
            <person name="Gharbi K."/>
            <person name="Hall N."/>
            <person name="Watson M."/>
            <person name="Adriaenssens E.M."/>
            <person name="Foster-Nyarko E."/>
            <person name="Jarju S."/>
            <person name="Secka A."/>
            <person name="Antonio M."/>
            <person name="Oren A."/>
            <person name="Chaudhuri R.R."/>
            <person name="La Ragione R."/>
            <person name="Hildebrand F."/>
            <person name="Pallen M.J."/>
        </authorList>
    </citation>
    <scope>NUCLEOTIDE SEQUENCE</scope>
    <source>
        <strain evidence="14">ChiGjej1B1-1684</strain>
    </source>
</reference>
<dbReference type="AlphaFoldDB" id="A0A9D1LXL2"/>
<dbReference type="InterPro" id="IPR002218">
    <property type="entry name" value="MnmG-rel"/>
</dbReference>
<evidence type="ECO:0000259" key="13">
    <source>
        <dbReference type="SMART" id="SM01228"/>
    </source>
</evidence>
<evidence type="ECO:0000256" key="3">
    <source>
        <dbReference type="ARBA" id="ARBA00007653"/>
    </source>
</evidence>
<evidence type="ECO:0000313" key="15">
    <source>
        <dbReference type="Proteomes" id="UP000824118"/>
    </source>
</evidence>
<dbReference type="Pfam" id="PF13932">
    <property type="entry name" value="SAM_GIDA_C"/>
    <property type="match status" value="1"/>
</dbReference>
<dbReference type="Pfam" id="PF21680">
    <property type="entry name" value="GIDA_C_1st"/>
    <property type="match status" value="1"/>
</dbReference>
<dbReference type="PRINTS" id="PR00411">
    <property type="entry name" value="PNDRDTASEI"/>
</dbReference>
<evidence type="ECO:0000256" key="9">
    <source>
        <dbReference type="ARBA" id="ARBA00023027"/>
    </source>
</evidence>
<dbReference type="FunFam" id="3.50.50.60:FF:000002">
    <property type="entry name" value="tRNA uridine 5-carboxymethylaminomethyl modification enzyme MnmG"/>
    <property type="match status" value="1"/>
</dbReference>
<evidence type="ECO:0000256" key="5">
    <source>
        <dbReference type="ARBA" id="ARBA00022490"/>
    </source>
</evidence>
<dbReference type="Gene3D" id="3.50.50.60">
    <property type="entry name" value="FAD/NAD(P)-binding domain"/>
    <property type="match status" value="2"/>
</dbReference>
<keyword evidence="5 12" id="KW-0963">Cytoplasm</keyword>
<sequence>MNYFGGSYDVAVIGAGHAGIEAALAAARLGCNTVVFTINLDAVGNCPCNPSIGGTAKGHLVREVDALGGEMGKTADESLLQMRMLNRGKGPAVHSLRAQIDRRQYAQIMKHKLELQPNLELKQAEIVSIKKSDDFENDGMWVLETRMNAEIYAKTVIIATGTFLGGKIFIGEVSYESGPDGIFPATFLGQSLKDLGLPLRRFKTGTPARVLKRSIDFSDLEVQEGDEPVIPFSYETEEGSLENKVVCHVSWTNLETKKIILDNIHRSPLYGGKIEGVGPRYCPSLEDKIVRFSEKERHQLFIEPCGLDTEEMYLQGMSSSLPEEVQLKFYHSIKGLENAVIMRPAYAIEYDCVDPLAMNATLEFKDFPGLYGAGQFNGSSGYEEAAAQGLVAGINAAMKVLGKESLVLDRASSYIGTLIDDLVTKGANDPYRMMTSRSEYRLILRQDNADERLTPIGRKIGLVTDSRWESFLERQKIKAEEMKRIEKVVFSPSEELNNILVSRETSPVTSGVRMIDLLKRPQIDYKCLESLDTGRPNISESIFSQVETEIKYEGYIKKQIAQVEQMRKLESKKLPTDVDYKTIIGLRLEAQEKLNKVKPLNIGQASRISGVSPADISVLLIWLAQRKNRKADN</sequence>
<dbReference type="Pfam" id="PF01134">
    <property type="entry name" value="GIDA"/>
    <property type="match status" value="1"/>
</dbReference>
<dbReference type="SMART" id="SM01228">
    <property type="entry name" value="GIDA_assoc_3"/>
    <property type="match status" value="1"/>
</dbReference>
<evidence type="ECO:0000256" key="12">
    <source>
        <dbReference type="HAMAP-Rule" id="MF_00129"/>
    </source>
</evidence>
<dbReference type="GO" id="GO:0002098">
    <property type="term" value="P:tRNA wobble uridine modification"/>
    <property type="evidence" value="ECO:0007669"/>
    <property type="project" value="InterPro"/>
</dbReference>
<dbReference type="InterPro" id="IPR004416">
    <property type="entry name" value="MnmG"/>
</dbReference>
<feature type="binding site" evidence="12">
    <location>
        <begin position="14"/>
        <end position="19"/>
    </location>
    <ligand>
        <name>FAD</name>
        <dbReference type="ChEBI" id="CHEBI:57692"/>
    </ligand>
</feature>
<dbReference type="SUPFAM" id="SSF51905">
    <property type="entry name" value="FAD/NAD(P)-binding domain"/>
    <property type="match status" value="1"/>
</dbReference>
<evidence type="ECO:0000256" key="7">
    <source>
        <dbReference type="ARBA" id="ARBA00022694"/>
    </source>
</evidence>
<dbReference type="Gene3D" id="1.10.150.570">
    <property type="entry name" value="GidA associated domain, C-terminal subdomain"/>
    <property type="match status" value="1"/>
</dbReference>
<dbReference type="InterPro" id="IPR036188">
    <property type="entry name" value="FAD/NAD-bd_sf"/>
</dbReference>
<evidence type="ECO:0000256" key="10">
    <source>
        <dbReference type="ARBA" id="ARBA00025948"/>
    </source>
</evidence>
<dbReference type="InterPro" id="IPR026904">
    <property type="entry name" value="MnmG_C"/>
</dbReference>
<comment type="caution">
    <text evidence="14">The sequence shown here is derived from an EMBL/GenBank/DDBJ whole genome shotgun (WGS) entry which is preliminary data.</text>
</comment>
<dbReference type="PANTHER" id="PTHR11806">
    <property type="entry name" value="GLUCOSE INHIBITED DIVISION PROTEIN A"/>
    <property type="match status" value="1"/>
</dbReference>
<evidence type="ECO:0000256" key="2">
    <source>
        <dbReference type="ARBA" id="ARBA00003717"/>
    </source>
</evidence>
<proteinExistence type="inferred from homology"/>
<evidence type="ECO:0000256" key="6">
    <source>
        <dbReference type="ARBA" id="ARBA00022630"/>
    </source>
</evidence>
<evidence type="ECO:0000256" key="11">
    <source>
        <dbReference type="ARBA" id="ARBA00031800"/>
    </source>
</evidence>
<comment type="function">
    <text evidence="2 12">NAD-binding protein involved in the addition of a carboxymethylaminomethyl (cmnm) group at the wobble position (U34) of certain tRNAs, forming tRNA-cmnm(5)s(2)U34.</text>
</comment>
<organism evidence="14 15">
    <name type="scientific">Candidatus Limousia pullorum</name>
    <dbReference type="NCBI Taxonomy" id="2840860"/>
    <lineage>
        <taxon>Bacteria</taxon>
        <taxon>Bacillati</taxon>
        <taxon>Bacillota</taxon>
        <taxon>Clostridia</taxon>
        <taxon>Eubacteriales</taxon>
        <taxon>Oscillospiraceae</taxon>
        <taxon>Oscillospiraceae incertae sedis</taxon>
        <taxon>Candidatus Limousia</taxon>
    </lineage>
</organism>
<dbReference type="GO" id="GO:0050660">
    <property type="term" value="F:flavin adenine dinucleotide binding"/>
    <property type="evidence" value="ECO:0007669"/>
    <property type="project" value="UniProtKB-UniRule"/>
</dbReference>
<dbReference type="GO" id="GO:0005829">
    <property type="term" value="C:cytosol"/>
    <property type="evidence" value="ECO:0007669"/>
    <property type="project" value="TreeGrafter"/>
</dbReference>
<reference evidence="14" key="1">
    <citation type="submission" date="2020-10" db="EMBL/GenBank/DDBJ databases">
        <authorList>
            <person name="Gilroy R."/>
        </authorList>
    </citation>
    <scope>NUCLEOTIDE SEQUENCE</scope>
    <source>
        <strain evidence="14">ChiGjej1B1-1684</strain>
    </source>
</reference>
<evidence type="ECO:0000256" key="4">
    <source>
        <dbReference type="ARBA" id="ARBA00020461"/>
    </source>
</evidence>
<dbReference type="GO" id="GO:0030488">
    <property type="term" value="P:tRNA methylation"/>
    <property type="evidence" value="ECO:0007669"/>
    <property type="project" value="TreeGrafter"/>
</dbReference>
<protein>
    <recommendedName>
        <fullName evidence="4 12">tRNA uridine 5-carboxymethylaminomethyl modification enzyme MnmG</fullName>
    </recommendedName>
    <alternativeName>
        <fullName evidence="11 12">Glucose-inhibited division protein A</fullName>
    </alternativeName>
</protein>
<dbReference type="Gene3D" id="1.10.10.1800">
    <property type="entry name" value="tRNA uridine 5-carboxymethylaminomethyl modification enzyme MnmG/GidA"/>
    <property type="match status" value="1"/>
</dbReference>
<accession>A0A9D1LXL2</accession>
<dbReference type="EMBL" id="DVNG01000037">
    <property type="protein sequence ID" value="HIU49934.1"/>
    <property type="molecule type" value="Genomic_DNA"/>
</dbReference>
<dbReference type="PRINTS" id="PR00368">
    <property type="entry name" value="FADPNR"/>
</dbReference>
<dbReference type="NCBIfam" id="TIGR00136">
    <property type="entry name" value="mnmG_gidA"/>
    <property type="match status" value="1"/>
</dbReference>
<dbReference type="HAMAP" id="MF_00129">
    <property type="entry name" value="MnmG_GidA"/>
    <property type="match status" value="1"/>
</dbReference>
<evidence type="ECO:0000256" key="1">
    <source>
        <dbReference type="ARBA" id="ARBA00001974"/>
    </source>
</evidence>
<dbReference type="PROSITE" id="PS01281">
    <property type="entry name" value="GIDA_2"/>
    <property type="match status" value="1"/>
</dbReference>
<dbReference type="PANTHER" id="PTHR11806:SF0">
    <property type="entry name" value="PROTEIN MTO1 HOMOLOG, MITOCHONDRIAL"/>
    <property type="match status" value="1"/>
</dbReference>
<gene>
    <name evidence="12 14" type="primary">mnmG</name>
    <name evidence="12" type="synonym">gidA</name>
    <name evidence="14" type="ORF">IAD22_02835</name>
</gene>
<feature type="binding site" evidence="12">
    <location>
        <begin position="278"/>
        <end position="292"/>
    </location>
    <ligand>
        <name>NAD(+)</name>
        <dbReference type="ChEBI" id="CHEBI:57540"/>
    </ligand>
</feature>
<keyword evidence="9 12" id="KW-0520">NAD</keyword>
<dbReference type="InterPro" id="IPR020595">
    <property type="entry name" value="MnmG-rel_CS"/>
</dbReference>
<dbReference type="InterPro" id="IPR040131">
    <property type="entry name" value="MnmG_N"/>
</dbReference>
<keyword evidence="6 12" id="KW-0285">Flavoprotein</keyword>
<keyword evidence="7 12" id="KW-0819">tRNA processing</keyword>
<evidence type="ECO:0000313" key="14">
    <source>
        <dbReference type="EMBL" id="HIU49934.1"/>
    </source>
</evidence>
<comment type="subcellular location">
    <subcellularLocation>
        <location evidence="12">Cytoplasm</location>
    </subcellularLocation>
</comment>
<comment type="similarity">
    <text evidence="3 12">Belongs to the MnmG family.</text>
</comment>
<dbReference type="InterPro" id="IPR047001">
    <property type="entry name" value="MnmG_C_subdom"/>
</dbReference>
<dbReference type="InterPro" id="IPR049312">
    <property type="entry name" value="GIDA_C_N"/>
</dbReference>
<dbReference type="InterPro" id="IPR044920">
    <property type="entry name" value="MnmG_C_subdom_sf"/>
</dbReference>
<dbReference type="PROSITE" id="PS01280">
    <property type="entry name" value="GIDA_1"/>
    <property type="match status" value="1"/>
</dbReference>
<dbReference type="FunFam" id="1.10.150.570:FF:000001">
    <property type="entry name" value="tRNA uridine 5-carboxymethylaminomethyl modification enzyme MnmG"/>
    <property type="match status" value="1"/>
</dbReference>
<feature type="domain" description="tRNA uridine 5-carboxymethylaminomethyl modification enzyme C-terminal subdomain" evidence="13">
    <location>
        <begin position="550"/>
        <end position="621"/>
    </location>
</feature>
<comment type="subunit">
    <text evidence="10 12">Homodimer. Heterotetramer of two MnmE and two MnmG subunits.</text>
</comment>
<name>A0A9D1LXL2_9FIRM</name>
<comment type="cofactor">
    <cofactor evidence="1 12">
        <name>FAD</name>
        <dbReference type="ChEBI" id="CHEBI:57692"/>
    </cofactor>
</comment>